<comment type="caution">
    <text evidence="1">The sequence shown here is derived from an EMBL/GenBank/DDBJ whole genome shotgun (WGS) entry which is preliminary data.</text>
</comment>
<keyword evidence="2" id="KW-1185">Reference proteome</keyword>
<dbReference type="AlphaFoldDB" id="A0A017HTC8"/>
<proteinExistence type="predicted"/>
<accession>A0A017HTC8</accession>
<reference evidence="1 2" key="1">
    <citation type="submission" date="2013-02" db="EMBL/GenBank/DDBJ databases">
        <authorList>
            <person name="Fiebig A."/>
            <person name="Goeker M."/>
            <person name="Klenk H.-P.P."/>
        </authorList>
    </citation>
    <scope>NUCLEOTIDE SEQUENCE [LARGE SCALE GENOMIC DNA]</scope>
    <source>
        <strain evidence="1 2">DSM 19309</strain>
    </source>
</reference>
<sequence length="53" mass="5895">MVAEVEGGRLFQINSYGSDARQIPGKLSQTLQFTEDSARHLYNALKAEFGFSD</sequence>
<evidence type="ECO:0008006" key="3">
    <source>
        <dbReference type="Google" id="ProtNLM"/>
    </source>
</evidence>
<protein>
    <recommendedName>
        <fullName evidence="3">Methionyl-tRNA formyltransferase</fullName>
    </recommendedName>
</protein>
<dbReference type="HOGENOM" id="CLU_3065864_0_0_5"/>
<evidence type="ECO:0000313" key="2">
    <source>
        <dbReference type="Proteomes" id="UP000019666"/>
    </source>
</evidence>
<dbReference type="EMBL" id="AOSK01000038">
    <property type="protein sequence ID" value="EYD76999.1"/>
    <property type="molecule type" value="Genomic_DNA"/>
</dbReference>
<gene>
    <name evidence="1" type="ORF">Rumeso_01409</name>
</gene>
<name>A0A017HTC8_9RHOB</name>
<organism evidence="1 2">
    <name type="scientific">Rubellimicrobium mesophilum DSM 19309</name>
    <dbReference type="NCBI Taxonomy" id="442562"/>
    <lineage>
        <taxon>Bacteria</taxon>
        <taxon>Pseudomonadati</taxon>
        <taxon>Pseudomonadota</taxon>
        <taxon>Alphaproteobacteria</taxon>
        <taxon>Rhodobacterales</taxon>
        <taxon>Roseobacteraceae</taxon>
        <taxon>Rubellimicrobium</taxon>
    </lineage>
</organism>
<dbReference type="Proteomes" id="UP000019666">
    <property type="component" value="Unassembled WGS sequence"/>
</dbReference>
<evidence type="ECO:0000313" key="1">
    <source>
        <dbReference type="EMBL" id="EYD76999.1"/>
    </source>
</evidence>